<name>A0ABU2HCG4_9GAMM</name>
<comment type="similarity">
    <text evidence="1">Belongs to the bacterial solute-binding protein 3 family.</text>
</comment>
<dbReference type="Pfam" id="PF00497">
    <property type="entry name" value="SBP_bac_3"/>
    <property type="match status" value="1"/>
</dbReference>
<reference evidence="5" key="1">
    <citation type="submission" date="2023-09" db="EMBL/GenBank/DDBJ databases">
        <title>Marinobacter sediminicola sp. nov. and Marinobacter maritimum sp. nov., isolated from marine sediment.</title>
        <authorList>
            <person name="An J."/>
        </authorList>
    </citation>
    <scope>NUCLEOTIDE SEQUENCE</scope>
    <source>
        <strain evidence="5">F60267</strain>
    </source>
</reference>
<keyword evidence="6" id="KW-1185">Reference proteome</keyword>
<feature type="domain" description="Solute-binding protein family 3/N-terminal" evidence="4">
    <location>
        <begin position="24"/>
        <end position="254"/>
    </location>
</feature>
<feature type="chain" id="PRO_5047100858" evidence="3">
    <location>
        <begin position="17"/>
        <end position="260"/>
    </location>
</feature>
<evidence type="ECO:0000256" key="2">
    <source>
        <dbReference type="ARBA" id="ARBA00022729"/>
    </source>
</evidence>
<protein>
    <submittedName>
        <fullName evidence="5">Transporter substrate-binding domain-containing protein</fullName>
    </submittedName>
</protein>
<dbReference type="PANTHER" id="PTHR35936">
    <property type="entry name" value="MEMBRANE-BOUND LYTIC MUREIN TRANSGLYCOSYLASE F"/>
    <property type="match status" value="1"/>
</dbReference>
<dbReference type="PANTHER" id="PTHR35936:SF6">
    <property type="entry name" value="AMINO ACID ABC TRANSPORTER SUBSTRATE-BINDING PAAT FAMILY PROTEIN"/>
    <property type="match status" value="1"/>
</dbReference>
<evidence type="ECO:0000259" key="4">
    <source>
        <dbReference type="SMART" id="SM00062"/>
    </source>
</evidence>
<comment type="caution">
    <text evidence="5">The sequence shown here is derived from an EMBL/GenBank/DDBJ whole genome shotgun (WGS) entry which is preliminary data.</text>
</comment>
<keyword evidence="2 3" id="KW-0732">Signal</keyword>
<sequence length="260" mass="29481">MFTFLLALTFFCTAGAAENSNCKTLTASGNPEYPPLLWEDPVAPEQLTGAVTALLGEILESLGVKLEVQNLGSWARVQRLARIGELDMIAGAFITSERIQYMDYLLPPFTNLAASIWVPKDKVFEYRHWPDLQGKRGSTLINNSFGQGFDRYAEENLQIVGVRTIEQSFEMAIAGRIDYVLYERLQGQVKLQRLGLADEFVALDVPVSTEGLFFTFSKNSRCNTFEFRERIADRLYTLINEGRLDELVSEYTARYMFLQP</sequence>
<dbReference type="InterPro" id="IPR001638">
    <property type="entry name" value="Solute-binding_3/MltF_N"/>
</dbReference>
<proteinExistence type="inferred from homology"/>
<dbReference type="EMBL" id="JAVMBO010000003">
    <property type="protein sequence ID" value="MDS1308727.1"/>
    <property type="molecule type" value="Genomic_DNA"/>
</dbReference>
<gene>
    <name evidence="5" type="ORF">RKA07_01275</name>
</gene>
<dbReference type="SUPFAM" id="SSF53850">
    <property type="entry name" value="Periplasmic binding protein-like II"/>
    <property type="match status" value="1"/>
</dbReference>
<evidence type="ECO:0000313" key="5">
    <source>
        <dbReference type="EMBL" id="MDS1308727.1"/>
    </source>
</evidence>
<dbReference type="Proteomes" id="UP001267407">
    <property type="component" value="Unassembled WGS sequence"/>
</dbReference>
<dbReference type="SMART" id="SM00062">
    <property type="entry name" value="PBPb"/>
    <property type="match status" value="1"/>
</dbReference>
<accession>A0ABU2HCG4</accession>
<evidence type="ECO:0000256" key="1">
    <source>
        <dbReference type="ARBA" id="ARBA00010333"/>
    </source>
</evidence>
<evidence type="ECO:0000313" key="6">
    <source>
        <dbReference type="Proteomes" id="UP001267407"/>
    </source>
</evidence>
<organism evidence="5 6">
    <name type="scientific">Marinobacter xiaoshiensis</name>
    <dbReference type="NCBI Taxonomy" id="3073652"/>
    <lineage>
        <taxon>Bacteria</taxon>
        <taxon>Pseudomonadati</taxon>
        <taxon>Pseudomonadota</taxon>
        <taxon>Gammaproteobacteria</taxon>
        <taxon>Pseudomonadales</taxon>
        <taxon>Marinobacteraceae</taxon>
        <taxon>Marinobacter</taxon>
    </lineage>
</organism>
<dbReference type="Gene3D" id="3.40.190.10">
    <property type="entry name" value="Periplasmic binding protein-like II"/>
    <property type="match status" value="2"/>
</dbReference>
<feature type="signal peptide" evidence="3">
    <location>
        <begin position="1"/>
        <end position="16"/>
    </location>
</feature>
<evidence type="ECO:0000256" key="3">
    <source>
        <dbReference type="SAM" id="SignalP"/>
    </source>
</evidence>